<dbReference type="AlphaFoldDB" id="A0A482IS22"/>
<dbReference type="Proteomes" id="UP000253772">
    <property type="component" value="Chromosome c1"/>
</dbReference>
<evidence type="ECO:0000313" key="1">
    <source>
        <dbReference type="EMBL" id="QBP09919.1"/>
    </source>
</evidence>
<name>A0A482IS22_9BURK</name>
<evidence type="ECO:0000313" key="2">
    <source>
        <dbReference type="Proteomes" id="UP000253772"/>
    </source>
</evidence>
<organism evidence="1 2">
    <name type="scientific">Cupriavidus metallidurans</name>
    <dbReference type="NCBI Taxonomy" id="119219"/>
    <lineage>
        <taxon>Bacteria</taxon>
        <taxon>Pseudomonadati</taxon>
        <taxon>Pseudomonadota</taxon>
        <taxon>Betaproteobacteria</taxon>
        <taxon>Burkholderiales</taxon>
        <taxon>Burkholderiaceae</taxon>
        <taxon>Cupriavidus</taxon>
    </lineage>
</organism>
<dbReference type="OrthoDB" id="5569584at2"/>
<proteinExistence type="predicted"/>
<gene>
    <name evidence="1" type="ORF">DDF84_009155</name>
</gene>
<accession>A0A482IS22</accession>
<reference evidence="1 2" key="1">
    <citation type="submission" date="2019-03" db="EMBL/GenBank/DDBJ databases">
        <title>Comparative insights into the high quality Complete genome sequence of highly metal resistant Cupriavidus metallidurans strain BS1 isolated from a gold-copper mine.</title>
        <authorList>
            <person name="Mazhar H.S."/>
            <person name="Rensing C."/>
        </authorList>
    </citation>
    <scope>NUCLEOTIDE SEQUENCE [LARGE SCALE GENOMIC DNA]</scope>
    <source>
        <strain evidence="1 2">BS1</strain>
    </source>
</reference>
<sequence length="112" mass="12545">MEKRRQIRLRAHIKEFVMPPITDGLVLGRASPIGHVAVGRALSLLSTTAFEHVEIHDDDVISDVLVRKAILRKIPPDELKAFILEQIKPAMGAEEILHLSLEVELLLEQKLG</sequence>
<protein>
    <submittedName>
        <fullName evidence="1">Uncharacterized protein</fullName>
    </submittedName>
</protein>
<dbReference type="EMBL" id="CP037900">
    <property type="protein sequence ID" value="QBP09919.1"/>
    <property type="molecule type" value="Genomic_DNA"/>
</dbReference>